<sequence length="78" mass="8317">MSLTVEPSALGRAFGDAPNVPLKLRGFVRINAAGAGSFLLLGAPVQNDVQRRGVLRFIADNQEFALIFDVFCARLAVG</sequence>
<evidence type="ECO:0000313" key="2">
    <source>
        <dbReference type="Proteomes" id="UP000239735"/>
    </source>
</evidence>
<reference evidence="2" key="1">
    <citation type="submission" date="2018-02" db="EMBL/GenBank/DDBJ databases">
        <authorList>
            <person name="Hausmann B."/>
        </authorList>
    </citation>
    <scope>NUCLEOTIDE SEQUENCE [LARGE SCALE GENOMIC DNA]</scope>
    <source>
        <strain evidence="2">Peat soil MAG SbA5</strain>
    </source>
</reference>
<dbReference type="EMBL" id="OKRB01000019">
    <property type="protein sequence ID" value="SPE17885.1"/>
    <property type="molecule type" value="Genomic_DNA"/>
</dbReference>
<dbReference type="Proteomes" id="UP000239735">
    <property type="component" value="Unassembled WGS sequence"/>
</dbReference>
<accession>A0A2N9L4J1</accession>
<organism evidence="1 2">
    <name type="scientific">Candidatus Sulfuritelmatomonas gaucii</name>
    <dbReference type="NCBI Taxonomy" id="2043161"/>
    <lineage>
        <taxon>Bacteria</taxon>
        <taxon>Pseudomonadati</taxon>
        <taxon>Acidobacteriota</taxon>
        <taxon>Terriglobia</taxon>
        <taxon>Terriglobales</taxon>
        <taxon>Acidobacteriaceae</taxon>
        <taxon>Candidatus Sulfuritelmatomonas</taxon>
    </lineage>
</organism>
<protein>
    <submittedName>
        <fullName evidence="1">Uncharacterized protein</fullName>
    </submittedName>
</protein>
<gene>
    <name evidence="1" type="ORF">SBA5_1150001</name>
</gene>
<dbReference type="AlphaFoldDB" id="A0A2N9L4J1"/>
<evidence type="ECO:0000313" key="1">
    <source>
        <dbReference type="EMBL" id="SPE17885.1"/>
    </source>
</evidence>
<name>A0A2N9L4J1_9BACT</name>
<proteinExistence type="predicted"/>